<comment type="caution">
    <text evidence="6">The sequence shown here is derived from an EMBL/GenBank/DDBJ whole genome shotgun (WGS) entry which is preliminary data.</text>
</comment>
<dbReference type="Pfam" id="PF13558">
    <property type="entry name" value="SbcC_Walker_B"/>
    <property type="match status" value="1"/>
</dbReference>
<feature type="compositionally biased region" description="Basic and acidic residues" evidence="4">
    <location>
        <begin position="630"/>
        <end position="641"/>
    </location>
</feature>
<dbReference type="InterPro" id="IPR027417">
    <property type="entry name" value="P-loop_NTPase"/>
</dbReference>
<dbReference type="EMBL" id="CAJVAX010000023">
    <property type="protein sequence ID" value="CAG7658139.1"/>
    <property type="molecule type" value="Genomic_DNA"/>
</dbReference>
<evidence type="ECO:0000256" key="4">
    <source>
        <dbReference type="SAM" id="MobiDB-lite"/>
    </source>
</evidence>
<feature type="compositionally biased region" description="Basic and acidic residues" evidence="4">
    <location>
        <begin position="651"/>
        <end position="664"/>
    </location>
</feature>
<evidence type="ECO:0000313" key="7">
    <source>
        <dbReference type="Proteomes" id="UP001153328"/>
    </source>
</evidence>
<dbReference type="Gene3D" id="3.40.50.300">
    <property type="entry name" value="P-loop containing nucleotide triphosphate hydrolases"/>
    <property type="match status" value="2"/>
</dbReference>
<feature type="compositionally biased region" description="Gly residues" evidence="4">
    <location>
        <begin position="472"/>
        <end position="484"/>
    </location>
</feature>
<gene>
    <name evidence="6" type="ORF">SBRY_90160</name>
</gene>
<dbReference type="PANTHER" id="PTHR32114:SF2">
    <property type="entry name" value="ABC TRANSPORTER ABCH.3"/>
    <property type="match status" value="1"/>
</dbReference>
<proteinExistence type="inferred from homology"/>
<feature type="domain" description="Rad50/SbcC-type AAA" evidence="5">
    <location>
        <begin position="5"/>
        <end position="188"/>
    </location>
</feature>
<feature type="compositionally biased region" description="Low complexity" evidence="4">
    <location>
        <begin position="485"/>
        <end position="502"/>
    </location>
</feature>
<keyword evidence="6" id="KW-0540">Nuclease</keyword>
<evidence type="ECO:0000256" key="1">
    <source>
        <dbReference type="ARBA" id="ARBA00006930"/>
    </source>
</evidence>
<dbReference type="GO" id="GO:0004527">
    <property type="term" value="F:exonuclease activity"/>
    <property type="evidence" value="ECO:0007669"/>
    <property type="project" value="UniProtKB-KW"/>
</dbReference>
<feature type="compositionally biased region" description="Basic and acidic residues" evidence="4">
    <location>
        <begin position="788"/>
        <end position="797"/>
    </location>
</feature>
<dbReference type="GO" id="GO:0016887">
    <property type="term" value="F:ATP hydrolysis activity"/>
    <property type="evidence" value="ECO:0007669"/>
    <property type="project" value="InterPro"/>
</dbReference>
<organism evidence="6 7">
    <name type="scientific">Actinacidiphila bryophytorum</name>
    <dbReference type="NCBI Taxonomy" id="1436133"/>
    <lineage>
        <taxon>Bacteria</taxon>
        <taxon>Bacillati</taxon>
        <taxon>Actinomycetota</taxon>
        <taxon>Actinomycetes</taxon>
        <taxon>Kitasatosporales</taxon>
        <taxon>Streptomycetaceae</taxon>
        <taxon>Actinacidiphila</taxon>
    </lineage>
</organism>
<dbReference type="RefSeq" id="WP_205046300.1">
    <property type="nucleotide sequence ID" value="NZ_CAJVAX010000023.1"/>
</dbReference>
<comment type="similarity">
    <text evidence="1">Belongs to the SMC family. SbcC subfamily.</text>
</comment>
<feature type="compositionally biased region" description="Low complexity" evidence="4">
    <location>
        <begin position="426"/>
        <end position="445"/>
    </location>
</feature>
<name>A0A9W4MH66_9ACTN</name>
<dbReference type="Pfam" id="PF13476">
    <property type="entry name" value="AAA_23"/>
    <property type="match status" value="1"/>
</dbReference>
<feature type="compositionally biased region" description="Gly residues" evidence="4">
    <location>
        <begin position="503"/>
        <end position="534"/>
    </location>
</feature>
<sequence>MRLHRLRLTAFGPFAAEQDVDFDELSAAGLFLLHGPTGGGKTSVLDAVCYALYGQVPGARPATRLRSDHARAGTPTEVVLELTLAGRRLEITRRPEQPRAKLRGIGVTTEKAVTLLREQRDGEWQARSRSHQEVGEEIRQLVGMSCEQFCQVVLLPQGEFATFLRATATERAALLGRLFDTRRFKAVENRLRDGKHAAAQRLVDGDRQIASLAARMRQAAGDAVVDADTDAYADAGAGAPGEFLAQAAVLRCTAREQHDIARAALHQAELSHAAAQAAATQARELYALQQRHAQSVRRAASLAELHETRAAARTTLSRARRATTIDPALTHRDKLVSHHAESLASEREALAALATTTLPRQWGGPGEGAPDGAGQAAAGGEDSSAGVPRGRSVPGAMADGGDPAQAAVAGGPGRPPLDGVGTAAVPSPAGGSARDAGPGGRPAADTGRSAVAGGAGRDVSGDVGTAAVPSQAGGGRAAGGGAGPGVQPAADAGEGELPLPGAAAGGPGRSRGDGVQAGDGGAGLAGEAGAGSGRGGERVAELLAWAGELREVVGGLAAGGEVEARVAEVGARRERLEREERDDEEAVRDADGWLAEWPALRAGLQARLDGALEAAARAGDLAGELAQARQRRDAGVERDTLTQELAPAEQAARDARDRAGDAREAWQDLRESRITGIAAELAAELADGEPCRVCGSAEHPAPARPARDRVTRADEDAAYARFQRRSADHDAARERVTRLRTALDAATAVAGGIPQAELAAAHEAVRAAHDGAARAAATAPEARAALARAEDERDRRTAQQQDALHRAAARTSRREELDAQYEQLSDELARARDGHPSVAARRAQLAAAVGLLERAAHAVRERTDSELRLAEAESALAEAAARAGFGSAQEAVAAVLPPQRLWEAEAEVAAWDKEEAAAEADLASPQPAAAAALPAADPVAAQAALDAANLRLRRASAAESAAATRRAELDRLGAESTALVRELAPARTAYERVARLSDLASATSAENRYRMELETYVLAARLEEVAAAAGVRLQRMSGGRYTLVHSDARGGGRTKSGLGLMVVDAWTGTERDTATLSGGETFFASLALALGLADVVTDEAGGMRLDTLFIDEGFGSLDEQTLDEVLDVLDGLRERDRAVGIVSHVADLRDRIPAQLHVTKGRDGSAVRMRTR</sequence>
<keyword evidence="6" id="KW-0269">Exonuclease</keyword>
<dbReference type="PANTHER" id="PTHR32114">
    <property type="entry name" value="ABC TRANSPORTER ABCH.3"/>
    <property type="match status" value="1"/>
</dbReference>
<reference evidence="6" key="1">
    <citation type="submission" date="2021-06" db="EMBL/GenBank/DDBJ databases">
        <authorList>
            <person name="Arsene-Ploetze F."/>
        </authorList>
    </citation>
    <scope>NUCLEOTIDE SEQUENCE</scope>
    <source>
        <strain evidence="6">SBRY1</strain>
    </source>
</reference>
<dbReference type="SUPFAM" id="SSF52540">
    <property type="entry name" value="P-loop containing nucleoside triphosphate hydrolases"/>
    <property type="match status" value="1"/>
</dbReference>
<evidence type="ECO:0000313" key="6">
    <source>
        <dbReference type="EMBL" id="CAG7658139.1"/>
    </source>
</evidence>
<protein>
    <recommendedName>
        <fullName evidence="3">Nuclease SbcCD subunit C</fullName>
    </recommendedName>
</protein>
<feature type="region of interest" description="Disordered" evidence="4">
    <location>
        <begin position="788"/>
        <end position="816"/>
    </location>
</feature>
<keyword evidence="7" id="KW-1185">Reference proteome</keyword>
<evidence type="ECO:0000259" key="5">
    <source>
        <dbReference type="Pfam" id="PF13476"/>
    </source>
</evidence>
<feature type="region of interest" description="Disordered" evidence="4">
    <location>
        <begin position="359"/>
        <end position="535"/>
    </location>
</feature>
<comment type="subunit">
    <text evidence="2">Heterodimer of SbcC and SbcD.</text>
</comment>
<evidence type="ECO:0000256" key="3">
    <source>
        <dbReference type="ARBA" id="ARBA00013368"/>
    </source>
</evidence>
<dbReference type="InterPro" id="IPR038729">
    <property type="entry name" value="Rad50/SbcC_AAA"/>
</dbReference>
<feature type="compositionally biased region" description="Low complexity" evidence="4">
    <location>
        <begin position="372"/>
        <end position="386"/>
    </location>
</feature>
<dbReference type="GO" id="GO:0006302">
    <property type="term" value="P:double-strand break repair"/>
    <property type="evidence" value="ECO:0007669"/>
    <property type="project" value="InterPro"/>
</dbReference>
<evidence type="ECO:0000256" key="2">
    <source>
        <dbReference type="ARBA" id="ARBA00011322"/>
    </source>
</evidence>
<dbReference type="Proteomes" id="UP001153328">
    <property type="component" value="Unassembled WGS sequence"/>
</dbReference>
<dbReference type="AlphaFoldDB" id="A0A9W4MH66"/>
<keyword evidence="6" id="KW-0378">Hydrolase</keyword>
<feature type="region of interest" description="Disordered" evidence="4">
    <location>
        <begin position="630"/>
        <end position="664"/>
    </location>
</feature>
<accession>A0A9W4MH66</accession>